<dbReference type="EMBL" id="FNAG01000015">
    <property type="protein sequence ID" value="SDE05776.1"/>
    <property type="molecule type" value="Genomic_DNA"/>
</dbReference>
<gene>
    <name evidence="1" type="ORF">SAMN04488509_11579</name>
</gene>
<evidence type="ECO:0000313" key="2">
    <source>
        <dbReference type="Proteomes" id="UP000199603"/>
    </source>
</evidence>
<keyword evidence="2" id="KW-1185">Reference proteome</keyword>
<dbReference type="AlphaFoldDB" id="A0A1G6ZW00"/>
<dbReference type="Proteomes" id="UP000199603">
    <property type="component" value="Unassembled WGS sequence"/>
</dbReference>
<proteinExistence type="predicted"/>
<protein>
    <submittedName>
        <fullName evidence="1">Uncharacterized protein</fullName>
    </submittedName>
</protein>
<organism evidence="1 2">
    <name type="scientific">Aquimonas voraii</name>
    <dbReference type="NCBI Taxonomy" id="265719"/>
    <lineage>
        <taxon>Bacteria</taxon>
        <taxon>Pseudomonadati</taxon>
        <taxon>Pseudomonadota</taxon>
        <taxon>Gammaproteobacteria</taxon>
        <taxon>Lysobacterales</taxon>
        <taxon>Lysobacteraceae</taxon>
        <taxon>Aquimonas</taxon>
    </lineage>
</organism>
<evidence type="ECO:0000313" key="1">
    <source>
        <dbReference type="EMBL" id="SDE05776.1"/>
    </source>
</evidence>
<accession>A0A1G6ZW00</accession>
<reference evidence="1 2" key="1">
    <citation type="submission" date="2016-10" db="EMBL/GenBank/DDBJ databases">
        <authorList>
            <person name="de Groot N.N."/>
        </authorList>
    </citation>
    <scope>NUCLEOTIDE SEQUENCE [LARGE SCALE GENOMIC DNA]</scope>
    <source>
        <strain evidence="1 2">DSM 16957</strain>
    </source>
</reference>
<sequence length="108" mass="12078">MHTLDTADGMSAGLLPPSVRNLAHTLACQLSGYDQQLVETDRACGRYSAQLRFLELEPDIERSRQGLQQLRERAFELGPATFNALNAVAAAPDPARWRPTPEDLQRRF</sequence>
<dbReference type="RefSeq" id="WP_143006743.1">
    <property type="nucleotide sequence ID" value="NZ_FNAG01000015.1"/>
</dbReference>
<name>A0A1G6ZW00_9GAMM</name>